<protein>
    <submittedName>
        <fullName evidence="1">Uncharacterized protein</fullName>
    </submittedName>
</protein>
<dbReference type="EMBL" id="IACM01177694">
    <property type="protein sequence ID" value="LAB45116.1"/>
    <property type="molecule type" value="Transcribed_RNA"/>
</dbReference>
<evidence type="ECO:0000313" key="1">
    <source>
        <dbReference type="EMBL" id="LAB45113.1"/>
    </source>
</evidence>
<accession>A0A2D4NJG8</accession>
<reference evidence="1" key="2">
    <citation type="submission" date="2017-11" db="EMBL/GenBank/DDBJ databases">
        <title>Coralsnake Venomics: Analyses of Venom Gland Transcriptomes and Proteomes of Six Brazilian Taxa.</title>
        <authorList>
            <person name="Aird S.D."/>
            <person name="Jorge da Silva N."/>
            <person name="Qiu L."/>
            <person name="Villar-Briones A."/>
            <person name="Aparecida-Saddi V."/>
            <person name="Campos-Telles M.P."/>
            <person name="Grau M."/>
            <person name="Mikheyev A.S."/>
        </authorList>
    </citation>
    <scope>NUCLEOTIDE SEQUENCE</scope>
    <source>
        <tissue evidence="1">Venom_gland</tissue>
    </source>
</reference>
<dbReference type="AlphaFoldDB" id="A0A2D4NJG8"/>
<reference evidence="1" key="1">
    <citation type="submission" date="2017-07" db="EMBL/GenBank/DDBJ databases">
        <authorList>
            <person name="Mikheyev A."/>
            <person name="Grau M."/>
        </authorList>
    </citation>
    <scope>NUCLEOTIDE SEQUENCE</scope>
    <source>
        <tissue evidence="1">Venom_gland</tissue>
    </source>
</reference>
<sequence length="109" mass="12179">MASFTSAYSDLHLSHCYEVKMVHKSCNYQQPWPPSNSSKHLPLTLLVSEVDPERKDKKGPSRFKCKHPSFSIPSSHFNLSIHLSVHPLTYLATIFLLPDAASTPFAPSA</sequence>
<dbReference type="EMBL" id="IACM01177693">
    <property type="protein sequence ID" value="LAB45113.1"/>
    <property type="molecule type" value="Transcribed_RNA"/>
</dbReference>
<organism evidence="1">
    <name type="scientific">Micrurus spixii</name>
    <name type="common">Amazon coral snake</name>
    <dbReference type="NCBI Taxonomy" id="129469"/>
    <lineage>
        <taxon>Eukaryota</taxon>
        <taxon>Metazoa</taxon>
        <taxon>Chordata</taxon>
        <taxon>Craniata</taxon>
        <taxon>Vertebrata</taxon>
        <taxon>Euteleostomi</taxon>
        <taxon>Lepidosauria</taxon>
        <taxon>Squamata</taxon>
        <taxon>Bifurcata</taxon>
        <taxon>Unidentata</taxon>
        <taxon>Episquamata</taxon>
        <taxon>Toxicofera</taxon>
        <taxon>Serpentes</taxon>
        <taxon>Colubroidea</taxon>
        <taxon>Elapidae</taxon>
        <taxon>Elapinae</taxon>
        <taxon>Micrurus</taxon>
    </lineage>
</organism>
<proteinExistence type="predicted"/>
<name>A0A2D4NJG8_9SAUR</name>